<protein>
    <submittedName>
        <fullName evidence="1">Uncharacterized protein</fullName>
    </submittedName>
</protein>
<sequence>MDKEFLDMCDPQQGGQWVQGRWIPIIGDITNKGIVTSVVMTPEFFIIVKVIQGHKQPYNRKDLIFMPSSHVIDAWLPENEGYKVTKNVMSTNEKWICSNWDRDFIADIEIKVRLKHAAWVLEKLTWSGKKWE</sequence>
<proteinExistence type="predicted"/>
<dbReference type="EMBL" id="MT142810">
    <property type="protein sequence ID" value="QJA88888.1"/>
    <property type="molecule type" value="Genomic_DNA"/>
</dbReference>
<name>A0A6M3L6U2_9ZZZZ</name>
<dbReference type="AlphaFoldDB" id="A0A6M3L6U2"/>
<evidence type="ECO:0000313" key="1">
    <source>
        <dbReference type="EMBL" id="QJA88888.1"/>
    </source>
</evidence>
<gene>
    <name evidence="1" type="ORF">MM415B02657_0002</name>
</gene>
<accession>A0A6M3L6U2</accession>
<organism evidence="1">
    <name type="scientific">viral metagenome</name>
    <dbReference type="NCBI Taxonomy" id="1070528"/>
    <lineage>
        <taxon>unclassified sequences</taxon>
        <taxon>metagenomes</taxon>
        <taxon>organismal metagenomes</taxon>
    </lineage>
</organism>
<reference evidence="1" key="1">
    <citation type="submission" date="2020-03" db="EMBL/GenBank/DDBJ databases">
        <title>The deep terrestrial virosphere.</title>
        <authorList>
            <person name="Holmfeldt K."/>
            <person name="Nilsson E."/>
            <person name="Simone D."/>
            <person name="Lopez-Fernandez M."/>
            <person name="Wu X."/>
            <person name="de Brujin I."/>
            <person name="Lundin D."/>
            <person name="Andersson A."/>
            <person name="Bertilsson S."/>
            <person name="Dopson M."/>
        </authorList>
    </citation>
    <scope>NUCLEOTIDE SEQUENCE</scope>
    <source>
        <strain evidence="1">MM415B02657</strain>
    </source>
</reference>